<accession>A0A6H0KHU4</accession>
<dbReference type="Pfam" id="PF01833">
    <property type="entry name" value="TIG"/>
    <property type="match status" value="1"/>
</dbReference>
<feature type="domain" description="IPT/TIG" evidence="3">
    <location>
        <begin position="37"/>
        <end position="120"/>
    </location>
</feature>
<protein>
    <recommendedName>
        <fullName evidence="3">IPT/TIG domain-containing protein</fullName>
    </recommendedName>
</protein>
<evidence type="ECO:0000256" key="1">
    <source>
        <dbReference type="ARBA" id="ARBA00022737"/>
    </source>
</evidence>
<dbReference type="InterPro" id="IPR014756">
    <property type="entry name" value="Ig_E-set"/>
</dbReference>
<name>A0A6H0KHU4_9BACE</name>
<dbReference type="SUPFAM" id="SSF81296">
    <property type="entry name" value="E set domains"/>
    <property type="match status" value="1"/>
</dbReference>
<dbReference type="Pfam" id="PF01436">
    <property type="entry name" value="NHL"/>
    <property type="match status" value="1"/>
</dbReference>
<dbReference type="SUPFAM" id="SSF101898">
    <property type="entry name" value="NHL repeat"/>
    <property type="match status" value="1"/>
</dbReference>
<dbReference type="CDD" id="cd00603">
    <property type="entry name" value="IPT_PCSR"/>
    <property type="match status" value="1"/>
</dbReference>
<proteinExistence type="predicted"/>
<dbReference type="InterPro" id="IPR002909">
    <property type="entry name" value="IPT_dom"/>
</dbReference>
<sequence>MKTISYYISMAVILTAAIITGGCTDDDEKSLSLRSGELSIYDFAPNTGKGGTQLLINGEQFPLDAASISVTINEVELSILRSNEEQLLVEVPDNEAIGTAPIVINTKGKTTQSEVNFTFRKTAITGFSPAYGKVGTKVRIYVENLPAEIKNPTATYNGITAECTAEEGYFQVTIPEADFGSYPIIISFNGRTLSTGEFEYKDLLFERTITTLPGSSEFNIMCADWEYRRGGIAVDNDGNVYLTDIGNLRVRKITPDGTVSEAAGAGTESTVDWGLNWRYENGGTGSYNAVVRPTDLKVDSKGNMYICDDWTGATVCFEPDGKALYLGWQAAISLAVDEANNRLYSMKSNGDILLKDLNDYGGDPASAGTLIITGNGSCGGMDVDKTTGDLYTTNIGTHQIIKYAKDSWGTPIVIAGSGRSGYSDGAYNEATFTSPWGIAVTPDGNILVAGNGTSDASTVSADQSIRYIDQKTGMVSTFAGSGTSGNTDSSFEVLSYAGINSTIESLPAAFGAPSSVCVGKDGTVYVLDRRNNCVKKITTVEK</sequence>
<dbReference type="Gene3D" id="2.120.10.30">
    <property type="entry name" value="TolB, C-terminal domain"/>
    <property type="match status" value="2"/>
</dbReference>
<evidence type="ECO:0000256" key="2">
    <source>
        <dbReference type="PROSITE-ProRule" id="PRU00504"/>
    </source>
</evidence>
<evidence type="ECO:0000313" key="4">
    <source>
        <dbReference type="EMBL" id="QIU92986.1"/>
    </source>
</evidence>
<dbReference type="PROSITE" id="PS51257">
    <property type="entry name" value="PROKAR_LIPOPROTEIN"/>
    <property type="match status" value="1"/>
</dbReference>
<dbReference type="PANTHER" id="PTHR13833">
    <property type="match status" value="1"/>
</dbReference>
<evidence type="ECO:0000313" key="5">
    <source>
        <dbReference type="Proteomes" id="UP000501780"/>
    </source>
</evidence>
<dbReference type="PROSITE" id="PS51125">
    <property type="entry name" value="NHL"/>
    <property type="match status" value="1"/>
</dbReference>
<dbReference type="Proteomes" id="UP000501780">
    <property type="component" value="Chromosome"/>
</dbReference>
<dbReference type="SMART" id="SM00429">
    <property type="entry name" value="IPT"/>
    <property type="match status" value="1"/>
</dbReference>
<keyword evidence="5" id="KW-1185">Reference proteome</keyword>
<feature type="repeat" description="NHL" evidence="2">
    <location>
        <begin position="513"/>
        <end position="540"/>
    </location>
</feature>
<dbReference type="RefSeq" id="WP_167959744.1">
    <property type="nucleotide sequence ID" value="NZ_CP050831.1"/>
</dbReference>
<dbReference type="EMBL" id="CP050831">
    <property type="protein sequence ID" value="QIU92986.1"/>
    <property type="molecule type" value="Genomic_DNA"/>
</dbReference>
<dbReference type="AlphaFoldDB" id="A0A6H0KHU4"/>
<dbReference type="InterPro" id="IPR013783">
    <property type="entry name" value="Ig-like_fold"/>
</dbReference>
<reference evidence="4 5" key="1">
    <citation type="submission" date="2020-03" db="EMBL/GenBank/DDBJ databases">
        <title>Genomic analysis of Bacteroides faecium CBA7301.</title>
        <authorList>
            <person name="Kim J."/>
            <person name="Roh S.W."/>
        </authorList>
    </citation>
    <scope>NUCLEOTIDE SEQUENCE [LARGE SCALE GENOMIC DNA]</scope>
    <source>
        <strain evidence="4 5">CBA7301</strain>
    </source>
</reference>
<dbReference type="PANTHER" id="PTHR13833:SF71">
    <property type="entry name" value="NHL DOMAIN-CONTAINING PROTEIN"/>
    <property type="match status" value="1"/>
</dbReference>
<evidence type="ECO:0000259" key="3">
    <source>
        <dbReference type="SMART" id="SM00429"/>
    </source>
</evidence>
<dbReference type="InterPro" id="IPR001258">
    <property type="entry name" value="NHL_repeat"/>
</dbReference>
<dbReference type="InterPro" id="IPR011042">
    <property type="entry name" value="6-blade_b-propeller_TolB-like"/>
</dbReference>
<dbReference type="KEGG" id="bfc:BacF7301_01965"/>
<organism evidence="4 5">
    <name type="scientific">Bacteroides faecium</name>
    <dbReference type="NCBI Taxonomy" id="2715212"/>
    <lineage>
        <taxon>Bacteria</taxon>
        <taxon>Pseudomonadati</taxon>
        <taxon>Bacteroidota</taxon>
        <taxon>Bacteroidia</taxon>
        <taxon>Bacteroidales</taxon>
        <taxon>Bacteroidaceae</taxon>
        <taxon>Bacteroides</taxon>
    </lineage>
</organism>
<dbReference type="Gene3D" id="2.60.40.10">
    <property type="entry name" value="Immunoglobulins"/>
    <property type="match status" value="2"/>
</dbReference>
<keyword evidence="1" id="KW-0677">Repeat</keyword>
<gene>
    <name evidence="4" type="ORF">BacF7301_01965</name>
</gene>